<evidence type="ECO:0000313" key="1">
    <source>
        <dbReference type="EMBL" id="MBD2545589.1"/>
    </source>
</evidence>
<sequence length="110" mass="12300">MVESMAPSTAPSIAQTTYKCVSICQYQSCQRNGSAEVLAMFQQLRLPEFTVSGCGCLGQCSSGPTVKVNPDDVWYCRVKPTDVPEIIEQHLQEGKPVDRLLHPRIHPRFY</sequence>
<dbReference type="RefSeq" id="WP_054466945.1">
    <property type="nucleotide sequence ID" value="NZ_JACJSK010000024.1"/>
</dbReference>
<dbReference type="EMBL" id="JACJSK010000024">
    <property type="protein sequence ID" value="MBD2545589.1"/>
    <property type="molecule type" value="Genomic_DNA"/>
</dbReference>
<keyword evidence="2" id="KW-1185">Reference proteome</keyword>
<dbReference type="SUPFAM" id="SSF52833">
    <property type="entry name" value="Thioredoxin-like"/>
    <property type="match status" value="1"/>
</dbReference>
<dbReference type="Proteomes" id="UP000641954">
    <property type="component" value="Unassembled WGS sequence"/>
</dbReference>
<name>A0ABR8EFH0_9CYAN</name>
<dbReference type="PANTHER" id="PTHR47682:SF1">
    <property type="entry name" value="TETRATRICOPEPTIDE REPEAT (TPR)-CONTAINING PROTEIN"/>
    <property type="match status" value="1"/>
</dbReference>
<dbReference type="InterPro" id="IPR036249">
    <property type="entry name" value="Thioredoxin-like_sf"/>
</dbReference>
<protein>
    <submittedName>
        <fullName evidence="1">(2Fe-2S) ferredoxin domain-containing protein</fullName>
    </submittedName>
</protein>
<reference evidence="1 2" key="1">
    <citation type="journal article" date="2020" name="ISME J.">
        <title>Comparative genomics reveals insights into cyanobacterial evolution and habitat adaptation.</title>
        <authorList>
            <person name="Chen M.Y."/>
            <person name="Teng W.K."/>
            <person name="Zhao L."/>
            <person name="Hu C.X."/>
            <person name="Zhou Y.K."/>
            <person name="Han B.P."/>
            <person name="Song L.R."/>
            <person name="Shu W.S."/>
        </authorList>
    </citation>
    <scope>NUCLEOTIDE SEQUENCE [LARGE SCALE GENOMIC DNA]</scope>
    <source>
        <strain evidence="1 2">FACHB-1370</strain>
    </source>
</reference>
<proteinExistence type="predicted"/>
<organism evidence="1 2">
    <name type="scientific">Planktothricoides raciborskii FACHB-1370</name>
    <dbReference type="NCBI Taxonomy" id="2949576"/>
    <lineage>
        <taxon>Bacteria</taxon>
        <taxon>Bacillati</taxon>
        <taxon>Cyanobacteriota</taxon>
        <taxon>Cyanophyceae</taxon>
        <taxon>Oscillatoriophycideae</taxon>
        <taxon>Oscillatoriales</taxon>
        <taxon>Oscillatoriaceae</taxon>
        <taxon>Planktothricoides</taxon>
    </lineage>
</organism>
<dbReference type="Gene3D" id="3.40.30.10">
    <property type="entry name" value="Glutaredoxin"/>
    <property type="match status" value="1"/>
</dbReference>
<accession>A0ABR8EFH0</accession>
<dbReference type="PANTHER" id="PTHR47682">
    <property type="entry name" value="TETRATRICOPEPTIDE REPEAT (TPR)-CONTAINING PROTEIN"/>
    <property type="match status" value="1"/>
</dbReference>
<evidence type="ECO:0000313" key="2">
    <source>
        <dbReference type="Proteomes" id="UP000641954"/>
    </source>
</evidence>
<gene>
    <name evidence="1" type="ORF">H6G72_17460</name>
</gene>
<dbReference type="Pfam" id="PF01257">
    <property type="entry name" value="2Fe-2S_thioredx"/>
    <property type="match status" value="1"/>
</dbReference>
<dbReference type="CDD" id="cd02980">
    <property type="entry name" value="TRX_Fd_family"/>
    <property type="match status" value="1"/>
</dbReference>
<comment type="caution">
    <text evidence="1">The sequence shown here is derived from an EMBL/GenBank/DDBJ whole genome shotgun (WGS) entry which is preliminary data.</text>
</comment>